<dbReference type="SUPFAM" id="SSF88713">
    <property type="entry name" value="Glycoside hydrolase/deacetylase"/>
    <property type="match status" value="1"/>
</dbReference>
<gene>
    <name evidence="3" type="ORF">Mp_6g10660</name>
</gene>
<accession>A0AAF6BQN6</accession>
<dbReference type="PROSITE" id="PS51677">
    <property type="entry name" value="NODB"/>
    <property type="match status" value="1"/>
</dbReference>
<reference evidence="4" key="1">
    <citation type="journal article" date="2020" name="Curr. Biol.">
        <title>Chromatin organization in early land plants reveals an ancestral association between H3K27me3, transposons, and constitutive heterochromatin.</title>
        <authorList>
            <person name="Montgomery S.A."/>
            <person name="Tanizawa Y."/>
            <person name="Galik B."/>
            <person name="Wang N."/>
            <person name="Ito T."/>
            <person name="Mochizuki T."/>
            <person name="Akimcheva S."/>
            <person name="Bowman J.L."/>
            <person name="Cognat V."/>
            <person name="Marechal-Drouard L."/>
            <person name="Ekker H."/>
            <person name="Hong S.F."/>
            <person name="Kohchi T."/>
            <person name="Lin S.S."/>
            <person name="Liu L.D."/>
            <person name="Nakamura Y."/>
            <person name="Valeeva L.R."/>
            <person name="Shakirov E.V."/>
            <person name="Shippen D.E."/>
            <person name="Wei W.L."/>
            <person name="Yagura M."/>
            <person name="Yamaoka S."/>
            <person name="Yamato K.T."/>
            <person name="Liu C."/>
            <person name="Berger F."/>
        </authorList>
    </citation>
    <scope>NUCLEOTIDE SEQUENCE [LARGE SCALE GENOMIC DNA]</scope>
    <source>
        <strain evidence="4">Tak-1</strain>
    </source>
</reference>
<dbReference type="Proteomes" id="UP001162541">
    <property type="component" value="Chromosome 6"/>
</dbReference>
<dbReference type="InterPro" id="IPR011330">
    <property type="entry name" value="Glyco_hydro/deAcase_b/a-brl"/>
</dbReference>
<dbReference type="Pfam" id="PF01522">
    <property type="entry name" value="Polysacc_deac_1"/>
    <property type="match status" value="1"/>
</dbReference>
<dbReference type="EMBL" id="AP019871">
    <property type="protein sequence ID" value="BBN14320.1"/>
    <property type="molecule type" value="Genomic_DNA"/>
</dbReference>
<dbReference type="InterPro" id="IPR050248">
    <property type="entry name" value="Polysacc_deacetylase_ArnD"/>
</dbReference>
<sequence>MCRVCKMCGPCKMCGVCKMKIDFEDVLLHLVDLLKELYTEAMIGKARFEETVSTARPPSDFPNLLRDVDNRLGDVDTLMKKTSYHFQMRITYEYLRMSEEELLEGKKLYLRMSEEELLEGKKLLLEGKKLLLDVKKLLLVGFCTLPSLSDSDCTLPSLSYLEKRMSDVKKQVSDALDLLDGTDYIIAIARIQETFLRVYTAWPKEIEELKNIFFHGLPFDFDFDRNRNLPKSTVRGAGHGGKMSTVINWDRILGKYEERTIVLNWEDESTFFSPLSVYFLKMELSGLKKELSDLKDMSIFKDEQLFDATDVLDLLDQLKALYIGVTNCRARFEETVSTARPPSDFPNLLRDVDNRLGDVDTLMKKTSYHFEMGITYLLKSLSFARFWYSSQYLRMSEEELLEGKKLLLDVKKLLLVGFCTLPSLSDSDCTLPSLSYLEKRMSDVKKQVSDLKDKQLSDALDLLDGTDYIIAIAMIRETFLWVYTAWPRSGLLMGITRPEERINFGHETRLFFSLDFTSLFYLVKRMSDLKKQASDLNHKQLLDALDLLDETVSMHIIAIISRETRVFGEPGLFGETVYTARPPSDLLKRLFDLCVRHDEAVSDTDLVKETGFEGIIFFHGLPFDFDFDFDRNLPKSTVRGAGHGGKMMCRKTRPRPLSASKTRRPSDAVLDSDRNCSPKQFLLKESDRANQFLQTNVDRGLEIISDHGIERSFSNLHEIVIGNDAPNRLPACKARFNRNPPKSTVRGAGHGGKMMSEAAMYYPPMSSDFEKLSSPLLFERPPCPKWIRNTALERLNCPKWVLAIRNTALERLNCPKWVLAIRNTALERLNGPKRVLAIRNTALERLNCPKWVLAIRNTALERLNGPKWVLWIRNTALERLNGPKRVLAIRNTGLERLNGPKRVLAIRNTALERLNCPKWVLAIRNTALERLNCPKWLLAIRNTALERLNCPKWLLSAASISASYLLVQPTWLLRFVQWCYPSVFFLKSTTEPFVALTIDDAPHVNITPEILNILKDHGCKATFFAIGENLDNDAPDRPLFTRMCKEGHEVANHTMRDFPSWRLSREELRKELSETDRRIRPIGKDPTVQDLKWFRPGHGFFNEGMIAEAEAQGYRVALGSIYPWDTLFTAQGSLLSQSILRRIHPGAVIVLHDREPQKEQTLQILKTILPELKAKGYHVVTLSHLHSLTSPPVTISSSSESDIVMKTGTQRWSWCQRVSMNVVMDTVKETFTRWWSRFQQVSMTVVMGNGDSKRDIYSKVV</sequence>
<dbReference type="PANTHER" id="PTHR10587:SF137">
    <property type="entry name" value="4-DEOXY-4-FORMAMIDO-L-ARABINOSE-PHOSPHOUNDECAPRENOL DEFORMYLASE ARND-RELATED"/>
    <property type="match status" value="1"/>
</dbReference>
<evidence type="ECO:0000313" key="3">
    <source>
        <dbReference type="EMBL" id="BBN14320.1"/>
    </source>
</evidence>
<dbReference type="AlphaFoldDB" id="A0AAF6BQN6"/>
<dbReference type="PANTHER" id="PTHR10587">
    <property type="entry name" value="GLYCOSYL TRANSFERASE-RELATED"/>
    <property type="match status" value="1"/>
</dbReference>
<evidence type="ECO:0000256" key="1">
    <source>
        <dbReference type="SAM" id="MobiDB-lite"/>
    </source>
</evidence>
<organism evidence="3 4">
    <name type="scientific">Marchantia polymorpha subsp. ruderalis</name>
    <dbReference type="NCBI Taxonomy" id="1480154"/>
    <lineage>
        <taxon>Eukaryota</taxon>
        <taxon>Viridiplantae</taxon>
        <taxon>Streptophyta</taxon>
        <taxon>Embryophyta</taxon>
        <taxon>Marchantiophyta</taxon>
        <taxon>Marchantiopsida</taxon>
        <taxon>Marchantiidae</taxon>
        <taxon>Marchantiales</taxon>
        <taxon>Marchantiaceae</taxon>
        <taxon>Marchantia</taxon>
    </lineage>
</organism>
<evidence type="ECO:0000313" key="4">
    <source>
        <dbReference type="Proteomes" id="UP001162541"/>
    </source>
</evidence>
<feature type="domain" description="NodB homology" evidence="2">
    <location>
        <begin position="992"/>
        <end position="1180"/>
    </location>
</feature>
<feature type="region of interest" description="Disordered" evidence="1">
    <location>
        <begin position="640"/>
        <end position="673"/>
    </location>
</feature>
<dbReference type="GO" id="GO:0004099">
    <property type="term" value="F:chitin deacetylase activity"/>
    <property type="evidence" value="ECO:0007669"/>
    <property type="project" value="UniProtKB-ARBA"/>
</dbReference>
<proteinExistence type="predicted"/>
<dbReference type="GO" id="GO:0005975">
    <property type="term" value="P:carbohydrate metabolic process"/>
    <property type="evidence" value="ECO:0007669"/>
    <property type="project" value="InterPro"/>
</dbReference>
<protein>
    <recommendedName>
        <fullName evidence="2">NodB homology domain-containing protein</fullName>
    </recommendedName>
</protein>
<evidence type="ECO:0000259" key="2">
    <source>
        <dbReference type="PROSITE" id="PS51677"/>
    </source>
</evidence>
<dbReference type="Gene3D" id="3.20.20.370">
    <property type="entry name" value="Glycoside hydrolase/deacetylase"/>
    <property type="match status" value="1"/>
</dbReference>
<name>A0AAF6BQN6_MARPO</name>
<dbReference type="InterPro" id="IPR002509">
    <property type="entry name" value="NODB_dom"/>
</dbReference>
<dbReference type="CDD" id="cd10958">
    <property type="entry name" value="CE4_NodB_like_2"/>
    <property type="match status" value="1"/>
</dbReference>